<dbReference type="InterPro" id="IPR008756">
    <property type="entry name" value="Peptidase_M56"/>
</dbReference>
<sequence>MHNLLDALVAALGWALLNFVWQGVLIGCSVALAMQLLRRARPQTRYAVACGAMLLCLLLPLASVIGALRDDGRSDSQTALLTTGLYASWQGAGQDAGQDAMASSAPAADAGSLRGPAVHVLSQFGSALRRDSERVLRQQLPWIVGLWLAGGVLMTLRLMLGLQWVAARTQRSAYTINHYWQRRMALLASRFEIRRDVRLGVAGGIDSPITAGCWRPIILVPASLISGMPPDLLEALLAHELAHIRRHDYLVNLLQSAIEILLFYHPSVWALSRRIRIEREQIADDLAVDMLGQPQKLAQALAQLDQFQFDSTQLAHAAHGGNLMSRIQRLVRPHSEPASRKLALPLLGLFAAGVMLYAHATADTGASRPLPALPAVPPLAALPVPPAPAALPALAARPAPPAPPAPAAALPALPAPPAPPAPPADAAEPGLSRGAAFALVHDDKRTMVTRTTSLDRAQIDAARSRLKGDFIWFRDGKKGYVIQDAAMLAQAHAAWAPVESLGARMEEQGKKMEQQGQSMDAIGKQMDAMGRDLERQFAAPSAEQQRKIDALARQQEAIARRIEQAARKLGEQPTAEQLQQFHQRQAELQRAMQPLQQQIEQLARQQAQQHVQAQEQALQQSMQGLQARMAEASKPMAALGQQMGELGREQAQASRAAERVMRELIREAKKNGKAQPVSTADPA</sequence>
<evidence type="ECO:0000313" key="6">
    <source>
        <dbReference type="Proteomes" id="UP000478090"/>
    </source>
</evidence>
<keyword evidence="1" id="KW-0175">Coiled coil</keyword>
<reference evidence="5 6" key="1">
    <citation type="submission" date="2019-12" db="EMBL/GenBank/DDBJ databases">
        <title>Novel species isolated from a subtropical stream in China.</title>
        <authorList>
            <person name="Lu H."/>
        </authorList>
    </citation>
    <scope>NUCLEOTIDE SEQUENCE [LARGE SCALE GENOMIC DNA]</scope>
    <source>
        <strain evidence="5 6">CY13W</strain>
    </source>
</reference>
<proteinExistence type="predicted"/>
<comment type="caution">
    <text evidence="5">The sequence shown here is derived from an EMBL/GenBank/DDBJ whole genome shotgun (WGS) entry which is preliminary data.</text>
</comment>
<keyword evidence="3" id="KW-0472">Membrane</keyword>
<evidence type="ECO:0000256" key="1">
    <source>
        <dbReference type="SAM" id="Coils"/>
    </source>
</evidence>
<gene>
    <name evidence="5" type="ORF">GTP27_06105</name>
</gene>
<dbReference type="Proteomes" id="UP000478090">
    <property type="component" value="Unassembled WGS sequence"/>
</dbReference>
<dbReference type="CDD" id="cd07341">
    <property type="entry name" value="M56_BlaR1_MecR1_like"/>
    <property type="match status" value="1"/>
</dbReference>
<dbReference type="EMBL" id="WWCM01000003">
    <property type="protein sequence ID" value="MYM38899.1"/>
    <property type="molecule type" value="Genomic_DNA"/>
</dbReference>
<organism evidence="5 6">
    <name type="scientific">Duganella qianjiadongensis</name>
    <dbReference type="NCBI Taxonomy" id="2692176"/>
    <lineage>
        <taxon>Bacteria</taxon>
        <taxon>Pseudomonadati</taxon>
        <taxon>Pseudomonadota</taxon>
        <taxon>Betaproteobacteria</taxon>
        <taxon>Burkholderiales</taxon>
        <taxon>Oxalobacteraceae</taxon>
        <taxon>Telluria group</taxon>
        <taxon>Duganella</taxon>
    </lineage>
</organism>
<feature type="compositionally biased region" description="Pro residues" evidence="2">
    <location>
        <begin position="413"/>
        <end position="423"/>
    </location>
</feature>
<keyword evidence="3" id="KW-0812">Transmembrane</keyword>
<dbReference type="Pfam" id="PF05569">
    <property type="entry name" value="Peptidase_M56"/>
    <property type="match status" value="1"/>
</dbReference>
<evidence type="ECO:0000256" key="2">
    <source>
        <dbReference type="SAM" id="MobiDB-lite"/>
    </source>
</evidence>
<evidence type="ECO:0000256" key="3">
    <source>
        <dbReference type="SAM" id="Phobius"/>
    </source>
</evidence>
<dbReference type="Gene3D" id="3.30.2010.10">
    <property type="entry name" value="Metalloproteases ('zincins'), catalytic domain"/>
    <property type="match status" value="1"/>
</dbReference>
<accession>A0ABW9VGZ9</accession>
<evidence type="ECO:0000313" key="5">
    <source>
        <dbReference type="EMBL" id="MYM38899.1"/>
    </source>
</evidence>
<dbReference type="InterPro" id="IPR052173">
    <property type="entry name" value="Beta-lactam_resp_regulator"/>
</dbReference>
<protein>
    <submittedName>
        <fullName evidence="5">Peptidase M56</fullName>
    </submittedName>
</protein>
<keyword evidence="3" id="KW-1133">Transmembrane helix</keyword>
<evidence type="ECO:0000259" key="4">
    <source>
        <dbReference type="Pfam" id="PF05569"/>
    </source>
</evidence>
<dbReference type="PANTHER" id="PTHR34978:SF3">
    <property type="entry name" value="SLR0241 PROTEIN"/>
    <property type="match status" value="1"/>
</dbReference>
<feature type="transmembrane region" description="Helical" evidence="3">
    <location>
        <begin position="12"/>
        <end position="34"/>
    </location>
</feature>
<feature type="region of interest" description="Disordered" evidence="2">
    <location>
        <begin position="397"/>
        <end position="429"/>
    </location>
</feature>
<feature type="coiled-coil region" evidence="1">
    <location>
        <begin position="548"/>
        <end position="605"/>
    </location>
</feature>
<feature type="transmembrane region" description="Helical" evidence="3">
    <location>
        <begin position="46"/>
        <end position="68"/>
    </location>
</feature>
<dbReference type="RefSeq" id="WP_161038297.1">
    <property type="nucleotide sequence ID" value="NZ_WWCM01000003.1"/>
</dbReference>
<name>A0ABW9VGZ9_9BURK</name>
<feature type="domain" description="Peptidase M56" evidence="4">
    <location>
        <begin position="121"/>
        <end position="295"/>
    </location>
</feature>
<feature type="transmembrane region" description="Helical" evidence="3">
    <location>
        <begin position="140"/>
        <end position="160"/>
    </location>
</feature>
<dbReference type="PANTHER" id="PTHR34978">
    <property type="entry name" value="POSSIBLE SENSOR-TRANSDUCER PROTEIN BLAR"/>
    <property type="match status" value="1"/>
</dbReference>
<keyword evidence="6" id="KW-1185">Reference proteome</keyword>
<feature type="transmembrane region" description="Helical" evidence="3">
    <location>
        <begin position="342"/>
        <end position="360"/>
    </location>
</feature>